<dbReference type="InterPro" id="IPR000222">
    <property type="entry name" value="PP2C_BS"/>
</dbReference>
<evidence type="ECO:0000256" key="1">
    <source>
        <dbReference type="ARBA" id="ARBA00006702"/>
    </source>
</evidence>
<dbReference type="EMBL" id="SWKV01000003">
    <property type="protein sequence ID" value="KAF3046975.1"/>
    <property type="molecule type" value="Genomic_DNA"/>
</dbReference>
<feature type="compositionally biased region" description="Polar residues" evidence="7">
    <location>
        <begin position="345"/>
        <end position="362"/>
    </location>
</feature>
<dbReference type="SUPFAM" id="SSF81606">
    <property type="entry name" value="PP2C-like"/>
    <property type="match status" value="1"/>
</dbReference>
<evidence type="ECO:0000259" key="8">
    <source>
        <dbReference type="PROSITE" id="PS51746"/>
    </source>
</evidence>
<keyword evidence="3 5" id="KW-0378">Hydrolase</keyword>
<comment type="caution">
    <text evidence="9">The sequence shown here is derived from an EMBL/GenBank/DDBJ whole genome shotgun (WGS) entry which is preliminary data.</text>
</comment>
<feature type="region of interest" description="Disordered" evidence="7">
    <location>
        <begin position="225"/>
        <end position="366"/>
    </location>
</feature>
<accession>A0A9P5C4R7</accession>
<dbReference type="AlphaFoldDB" id="A0A9P5C4R7"/>
<dbReference type="PROSITE" id="PS01032">
    <property type="entry name" value="PPM_1"/>
    <property type="match status" value="1"/>
</dbReference>
<evidence type="ECO:0000256" key="6">
    <source>
        <dbReference type="SAM" id="Coils"/>
    </source>
</evidence>
<dbReference type="OrthoDB" id="10264738at2759"/>
<comment type="similarity">
    <text evidence="1 5">Belongs to the PP2C family.</text>
</comment>
<keyword evidence="4 5" id="KW-0904">Protein phosphatase</keyword>
<dbReference type="Proteomes" id="UP000758155">
    <property type="component" value="Unassembled WGS sequence"/>
</dbReference>
<evidence type="ECO:0000313" key="9">
    <source>
        <dbReference type="EMBL" id="KAF3046975.1"/>
    </source>
</evidence>
<name>A0A9P5C4R7_9PLEO</name>
<dbReference type="InterPro" id="IPR036457">
    <property type="entry name" value="PPM-type-like_dom_sf"/>
</dbReference>
<dbReference type="CDD" id="cd00143">
    <property type="entry name" value="PP2Cc"/>
    <property type="match status" value="1"/>
</dbReference>
<keyword evidence="2" id="KW-0479">Metal-binding</keyword>
<dbReference type="Pfam" id="PF00481">
    <property type="entry name" value="PP2C"/>
    <property type="match status" value="2"/>
</dbReference>
<dbReference type="Gene3D" id="6.10.140.1230">
    <property type="match status" value="1"/>
</dbReference>
<sequence length="774" mass="84178">MNIVEWAFGKRMTPAERLRKHQRALEKTQRELDRERVKLENQEKKLVADIKKSAKNGQMGPLRIQAKDLVRTRRYIQKFYQMRTQLQAISLRIQTVRSNEQMMQSMKGATTLLGSMNRQMNLPALQRIAMEFEKENDIMDQRQEMMDDAIDDATGMEDEEESEDVVNQVLDEIGIDLGQALGETPSGLQKTAVPEGRVAQAIGGGGADPDDDDLQARLDSLRSNGGLLNRMFGTSPGKEDEVAVNDGPAVNDPRGPAPAASTNDSAMGGAGNGLDRKVSDASNPNTEKKRRSSGVSRARDMFSSARQSLHLSPNPNAAPPPSSSPGKAETPIQKLGKSDAALSVPQGSLNNSAGESAPTPRSTFRVGVTEDKNKKCRRTMEDTHAYLYNFLSTPAPSFGVEKRGSTSDAGSVQSDATSQQFAETDNGYFAIFDGHAGTFAADWCGKKLHLILEETIKKNPNTPIPELLDQTFTRVDNELERLPLKNSGCTAVTAVLRWEDRVPNAQSSTGSVLFAPAAASAVKNEAGETVQVEAAEAHAVADRLQSEASRQRVLYTANVGDARIVLCRNGRALRLSYDHKGSDENEGRRVASAGGLILNNRVNGVLAVTRALGDAYMKDLVTGHPYTTETVIQADQDEFLILACDGLWDVCSDQEAVDLVRQIQDPQEASKKLVDYALARFSTDNLSCMVVRFDNKAVRQRKNEGTIGVEGDAVTARGNVTETEAIVAQAKKSIGDPQQSIESAAAEIIQEEEWKEPGPELNLEAAKAAQKNLA</sequence>
<feature type="region of interest" description="Disordered" evidence="7">
    <location>
        <begin position="752"/>
        <end position="774"/>
    </location>
</feature>
<dbReference type="GO" id="GO:0004722">
    <property type="term" value="F:protein serine/threonine phosphatase activity"/>
    <property type="evidence" value="ECO:0007669"/>
    <property type="project" value="InterPro"/>
</dbReference>
<proteinExistence type="inferred from homology"/>
<evidence type="ECO:0000256" key="3">
    <source>
        <dbReference type="ARBA" id="ARBA00022801"/>
    </source>
</evidence>
<evidence type="ECO:0000256" key="2">
    <source>
        <dbReference type="ARBA" id="ARBA00022723"/>
    </source>
</evidence>
<evidence type="ECO:0000256" key="4">
    <source>
        <dbReference type="ARBA" id="ARBA00022912"/>
    </source>
</evidence>
<evidence type="ECO:0000256" key="5">
    <source>
        <dbReference type="RuleBase" id="RU003465"/>
    </source>
</evidence>
<evidence type="ECO:0000313" key="10">
    <source>
        <dbReference type="Proteomes" id="UP000758155"/>
    </source>
</evidence>
<dbReference type="GO" id="GO:0046872">
    <property type="term" value="F:metal ion binding"/>
    <property type="evidence" value="ECO:0007669"/>
    <property type="project" value="UniProtKB-KW"/>
</dbReference>
<dbReference type="GO" id="GO:0007034">
    <property type="term" value="P:vacuolar transport"/>
    <property type="evidence" value="ECO:0007669"/>
    <property type="project" value="InterPro"/>
</dbReference>
<gene>
    <name evidence="9" type="primary">PTC1</name>
    <name evidence="9" type="ORF">E8E12_009754</name>
</gene>
<feature type="coiled-coil region" evidence="6">
    <location>
        <begin position="15"/>
        <end position="49"/>
    </location>
</feature>
<organism evidence="9 10">
    <name type="scientific">Didymella heteroderae</name>
    <dbReference type="NCBI Taxonomy" id="1769908"/>
    <lineage>
        <taxon>Eukaryota</taxon>
        <taxon>Fungi</taxon>
        <taxon>Dikarya</taxon>
        <taxon>Ascomycota</taxon>
        <taxon>Pezizomycotina</taxon>
        <taxon>Dothideomycetes</taxon>
        <taxon>Pleosporomycetidae</taxon>
        <taxon>Pleosporales</taxon>
        <taxon>Pleosporineae</taxon>
        <taxon>Didymellaceae</taxon>
        <taxon>Didymella</taxon>
    </lineage>
</organism>
<evidence type="ECO:0000256" key="7">
    <source>
        <dbReference type="SAM" id="MobiDB-lite"/>
    </source>
</evidence>
<keyword evidence="10" id="KW-1185">Reference proteome</keyword>
<dbReference type="FunFam" id="3.60.40.10:FF:000078">
    <property type="entry name" value="Protein phosphatase 2C, putative"/>
    <property type="match status" value="1"/>
</dbReference>
<dbReference type="InterPro" id="IPR001932">
    <property type="entry name" value="PPM-type_phosphatase-like_dom"/>
</dbReference>
<dbReference type="PROSITE" id="PS51746">
    <property type="entry name" value="PPM_2"/>
    <property type="match status" value="1"/>
</dbReference>
<dbReference type="InterPro" id="IPR015655">
    <property type="entry name" value="PP2C"/>
</dbReference>
<dbReference type="Pfam" id="PF03357">
    <property type="entry name" value="Snf7"/>
    <property type="match status" value="1"/>
</dbReference>
<keyword evidence="6" id="KW-0175">Coiled coil</keyword>
<dbReference type="PANTHER" id="PTHR13832:SF837">
    <property type="entry name" value="PROTEIN PHOSPHATASE 2C-LIKE DOMAIN-CONTAINING PROTEIN 1"/>
    <property type="match status" value="1"/>
</dbReference>
<dbReference type="Gene3D" id="3.60.40.10">
    <property type="entry name" value="PPM-type phosphatase domain"/>
    <property type="match status" value="1"/>
</dbReference>
<dbReference type="SMART" id="SM00332">
    <property type="entry name" value="PP2Cc"/>
    <property type="match status" value="1"/>
</dbReference>
<dbReference type="InterPro" id="IPR005024">
    <property type="entry name" value="Snf7_fam"/>
</dbReference>
<reference evidence="9" key="1">
    <citation type="submission" date="2019-04" db="EMBL/GenBank/DDBJ databases">
        <title>Sequencing of skin fungus with MAO and IRED activity.</title>
        <authorList>
            <person name="Marsaioli A.J."/>
            <person name="Bonatto J.M.C."/>
            <person name="Reis Junior O."/>
        </authorList>
    </citation>
    <scope>NUCLEOTIDE SEQUENCE</scope>
    <source>
        <strain evidence="9">28M1</strain>
    </source>
</reference>
<protein>
    <submittedName>
        <fullName evidence="9">Protein phosphatase 2C 1</fullName>
    </submittedName>
</protein>
<feature type="domain" description="PPM-type phosphatase" evidence="8">
    <location>
        <begin position="365"/>
        <end position="693"/>
    </location>
</feature>
<dbReference type="PANTHER" id="PTHR13832">
    <property type="entry name" value="PROTEIN PHOSPHATASE 2C"/>
    <property type="match status" value="1"/>
</dbReference>